<feature type="domain" description="HTH marR-type" evidence="2">
    <location>
        <begin position="41"/>
        <end position="176"/>
    </location>
</feature>
<reference evidence="3 4" key="1">
    <citation type="submission" date="2019-06" db="EMBL/GenBank/DDBJ databases">
        <title>Genome of Methylobacterium sp. 17Sr1-39.</title>
        <authorList>
            <person name="Seo T."/>
        </authorList>
    </citation>
    <scope>NUCLEOTIDE SEQUENCE [LARGE SCALE GENOMIC DNA]</scope>
    <source>
        <strain evidence="3 4">17Sr1-39</strain>
    </source>
</reference>
<dbReference type="OrthoDB" id="32523at2"/>
<dbReference type="InterPro" id="IPR000835">
    <property type="entry name" value="HTH_MarR-typ"/>
</dbReference>
<dbReference type="InterPro" id="IPR036390">
    <property type="entry name" value="WH_DNA-bd_sf"/>
</dbReference>
<dbReference type="PANTHER" id="PTHR33164">
    <property type="entry name" value="TRANSCRIPTIONAL REGULATOR, MARR FAMILY"/>
    <property type="match status" value="1"/>
</dbReference>
<dbReference type="Gene3D" id="1.10.10.10">
    <property type="entry name" value="Winged helix-like DNA-binding domain superfamily/Winged helix DNA-binding domain"/>
    <property type="match status" value="1"/>
</dbReference>
<feature type="region of interest" description="Disordered" evidence="1">
    <location>
        <begin position="1"/>
        <end position="20"/>
    </location>
</feature>
<comment type="caution">
    <text evidence="3">The sequence shown here is derived from an EMBL/GenBank/DDBJ whole genome shotgun (WGS) entry which is preliminary data.</text>
</comment>
<dbReference type="PRINTS" id="PR00598">
    <property type="entry name" value="HTHMARR"/>
</dbReference>
<dbReference type="InterPro" id="IPR039422">
    <property type="entry name" value="MarR/SlyA-like"/>
</dbReference>
<dbReference type="RefSeq" id="WP_139039421.1">
    <property type="nucleotide sequence ID" value="NZ_VDDA01000024.1"/>
</dbReference>
<dbReference type="SMART" id="SM00347">
    <property type="entry name" value="HTH_MARR"/>
    <property type="match status" value="1"/>
</dbReference>
<name>A0A5C4L854_9HYPH</name>
<feature type="compositionally biased region" description="Low complexity" evidence="1">
    <location>
        <begin position="1"/>
        <end position="13"/>
    </location>
</feature>
<dbReference type="GO" id="GO:0006950">
    <property type="term" value="P:response to stress"/>
    <property type="evidence" value="ECO:0007669"/>
    <property type="project" value="TreeGrafter"/>
</dbReference>
<dbReference type="Proteomes" id="UP000305267">
    <property type="component" value="Unassembled WGS sequence"/>
</dbReference>
<accession>A0A5C4L854</accession>
<organism evidence="3 4">
    <name type="scientific">Methylobacterium terricola</name>
    <dbReference type="NCBI Taxonomy" id="2583531"/>
    <lineage>
        <taxon>Bacteria</taxon>
        <taxon>Pseudomonadati</taxon>
        <taxon>Pseudomonadota</taxon>
        <taxon>Alphaproteobacteria</taxon>
        <taxon>Hyphomicrobiales</taxon>
        <taxon>Methylobacteriaceae</taxon>
        <taxon>Methylobacterium</taxon>
    </lineage>
</organism>
<dbReference type="EMBL" id="VDDA01000024">
    <property type="protein sequence ID" value="TNC08340.1"/>
    <property type="molecule type" value="Genomic_DNA"/>
</dbReference>
<evidence type="ECO:0000256" key="1">
    <source>
        <dbReference type="SAM" id="MobiDB-lite"/>
    </source>
</evidence>
<dbReference type="Pfam" id="PF12802">
    <property type="entry name" value="MarR_2"/>
    <property type="match status" value="1"/>
</dbReference>
<evidence type="ECO:0000313" key="3">
    <source>
        <dbReference type="EMBL" id="TNC08340.1"/>
    </source>
</evidence>
<sequence length="183" mass="20347">MTKSQAGKSSGRASADRAARRRVDDIVQQWRTERPDIDPVPAQIYGLIGRIHIQSTAFIDEILAPYQLVRGTFDVLTALRRAGAPYSLTPKALAESLLLSGAGLNSRINRLEDIRYIARLPEPADRRTVRIQLTTAGESVINDVIPQVFEAQWRRLRALDDDSMGRLVTELSRLADAIDAIKS</sequence>
<protein>
    <submittedName>
        <fullName evidence="3">MarR family transcriptional regulator</fullName>
    </submittedName>
</protein>
<dbReference type="SUPFAM" id="SSF46785">
    <property type="entry name" value="Winged helix' DNA-binding domain"/>
    <property type="match status" value="1"/>
</dbReference>
<proteinExistence type="predicted"/>
<evidence type="ECO:0000259" key="2">
    <source>
        <dbReference type="PROSITE" id="PS50995"/>
    </source>
</evidence>
<keyword evidence="4" id="KW-1185">Reference proteome</keyword>
<dbReference type="AlphaFoldDB" id="A0A5C4L854"/>
<dbReference type="PANTHER" id="PTHR33164:SF104">
    <property type="entry name" value="TRANSCRIPTIONAL REGULATORY PROTEIN"/>
    <property type="match status" value="1"/>
</dbReference>
<dbReference type="GO" id="GO:0003700">
    <property type="term" value="F:DNA-binding transcription factor activity"/>
    <property type="evidence" value="ECO:0007669"/>
    <property type="project" value="InterPro"/>
</dbReference>
<dbReference type="InterPro" id="IPR036388">
    <property type="entry name" value="WH-like_DNA-bd_sf"/>
</dbReference>
<dbReference type="PROSITE" id="PS50995">
    <property type="entry name" value="HTH_MARR_2"/>
    <property type="match status" value="1"/>
</dbReference>
<evidence type="ECO:0000313" key="4">
    <source>
        <dbReference type="Proteomes" id="UP000305267"/>
    </source>
</evidence>
<gene>
    <name evidence="3" type="ORF">FF100_29500</name>
</gene>